<feature type="disulfide bond" evidence="12">
    <location>
        <begin position="149"/>
        <end position="154"/>
    </location>
</feature>
<proteinExistence type="inferred from homology"/>
<dbReference type="PRINTS" id="PR00461">
    <property type="entry name" value="PLPEROXIDASE"/>
</dbReference>
<keyword evidence="6 10" id="KW-0408">Iron</keyword>
<dbReference type="PANTHER" id="PTHR31517:SF48">
    <property type="entry name" value="PEROXIDASE 16-RELATED"/>
    <property type="match status" value="1"/>
</dbReference>
<feature type="domain" description="Plant heme peroxidase family profile" evidence="15">
    <location>
        <begin position="121"/>
        <end position="392"/>
    </location>
</feature>
<feature type="transmembrane region" description="Helical" evidence="14">
    <location>
        <begin position="62"/>
        <end position="82"/>
    </location>
</feature>
<evidence type="ECO:0000256" key="11">
    <source>
        <dbReference type="PIRSR" id="PIRSR600823-4"/>
    </source>
</evidence>
<evidence type="ECO:0000256" key="13">
    <source>
        <dbReference type="SAM" id="MobiDB-lite"/>
    </source>
</evidence>
<dbReference type="InterPro" id="IPR019793">
    <property type="entry name" value="Peroxidases_heam-ligand_BS"/>
</dbReference>
<evidence type="ECO:0000259" key="15">
    <source>
        <dbReference type="PROSITE" id="PS50873"/>
    </source>
</evidence>
<evidence type="ECO:0000256" key="10">
    <source>
        <dbReference type="PIRSR" id="PIRSR600823-3"/>
    </source>
</evidence>
<dbReference type="AlphaFoldDB" id="A0A1Y1HR75"/>
<evidence type="ECO:0000256" key="1">
    <source>
        <dbReference type="ARBA" id="ARBA00000189"/>
    </source>
</evidence>
<feature type="binding site" evidence="10">
    <location>
        <position position="148"/>
    </location>
    <ligand>
        <name>Ca(2+)</name>
        <dbReference type="ChEBI" id="CHEBI:29108"/>
        <label>1</label>
    </ligand>
</feature>
<feature type="binding site" description="axial binding residue" evidence="10">
    <location>
        <position position="266"/>
    </location>
    <ligand>
        <name>heme b</name>
        <dbReference type="ChEBI" id="CHEBI:60344"/>
    </ligand>
    <ligandPart>
        <name>Fe</name>
        <dbReference type="ChEBI" id="CHEBI:18248"/>
    </ligandPart>
</feature>
<evidence type="ECO:0000256" key="14">
    <source>
        <dbReference type="SAM" id="Phobius"/>
    </source>
</evidence>
<feature type="binding site" evidence="10">
    <location>
        <position position="157"/>
    </location>
    <ligand>
        <name>Ca(2+)</name>
        <dbReference type="ChEBI" id="CHEBI:29108"/>
        <label>1</label>
    </ligand>
</feature>
<gene>
    <name evidence="16" type="ORF">KFL_000350330</name>
</gene>
<accession>A0A1Y1HR75</accession>
<feature type="compositionally biased region" description="Acidic residues" evidence="13">
    <location>
        <begin position="654"/>
        <end position="665"/>
    </location>
</feature>
<feature type="disulfide bond" evidence="12">
    <location>
        <begin position="273"/>
        <end position="298"/>
    </location>
</feature>
<feature type="compositionally biased region" description="Basic and acidic residues" evidence="13">
    <location>
        <begin position="726"/>
        <end position="741"/>
    </location>
</feature>
<evidence type="ECO:0000256" key="6">
    <source>
        <dbReference type="ARBA" id="ARBA00023004"/>
    </source>
</evidence>
<organism evidence="16 17">
    <name type="scientific">Klebsormidium nitens</name>
    <name type="common">Green alga</name>
    <name type="synonym">Ulothrix nitens</name>
    <dbReference type="NCBI Taxonomy" id="105231"/>
    <lineage>
        <taxon>Eukaryota</taxon>
        <taxon>Viridiplantae</taxon>
        <taxon>Streptophyta</taxon>
        <taxon>Klebsormidiophyceae</taxon>
        <taxon>Klebsormidiales</taxon>
        <taxon>Klebsormidiaceae</taxon>
        <taxon>Klebsormidium</taxon>
    </lineage>
</organism>
<feature type="binding site" evidence="10">
    <location>
        <position position="267"/>
    </location>
    <ligand>
        <name>Ca(2+)</name>
        <dbReference type="ChEBI" id="CHEBI:29108"/>
        <label>2</label>
    </ligand>
</feature>
<dbReference type="EMBL" id="DF236984">
    <property type="protein sequence ID" value="GAQ79679.1"/>
    <property type="molecule type" value="Genomic_DNA"/>
</dbReference>
<dbReference type="PROSITE" id="PS00435">
    <property type="entry name" value="PEROXIDASE_1"/>
    <property type="match status" value="1"/>
</dbReference>
<evidence type="ECO:0000313" key="16">
    <source>
        <dbReference type="EMBL" id="GAQ79679.1"/>
    </source>
</evidence>
<feature type="transmembrane region" description="Helical" evidence="14">
    <location>
        <begin position="684"/>
        <end position="705"/>
    </location>
</feature>
<dbReference type="PROSITE" id="PS50873">
    <property type="entry name" value="PEROXIDASE_4"/>
    <property type="match status" value="1"/>
</dbReference>
<dbReference type="InterPro" id="IPR010255">
    <property type="entry name" value="Haem_peroxidase_sf"/>
</dbReference>
<dbReference type="GO" id="GO:0046872">
    <property type="term" value="F:metal ion binding"/>
    <property type="evidence" value="ECO:0007669"/>
    <property type="project" value="UniProtKB-KW"/>
</dbReference>
<feature type="binding site" evidence="10">
    <location>
        <position position="317"/>
    </location>
    <ligand>
        <name>Ca(2+)</name>
        <dbReference type="ChEBI" id="CHEBI:29108"/>
        <label>2</label>
    </ligand>
</feature>
<evidence type="ECO:0000256" key="5">
    <source>
        <dbReference type="ARBA" id="ARBA00022723"/>
    </source>
</evidence>
<comment type="catalytic activity">
    <reaction evidence="1">
        <text>2 a phenolic donor + H2O2 = 2 a phenolic radical donor + 2 H2O</text>
        <dbReference type="Rhea" id="RHEA:56136"/>
        <dbReference type="ChEBI" id="CHEBI:15377"/>
        <dbReference type="ChEBI" id="CHEBI:16240"/>
        <dbReference type="ChEBI" id="CHEBI:139520"/>
        <dbReference type="ChEBI" id="CHEBI:139521"/>
        <dbReference type="EC" id="1.11.1.7"/>
    </reaction>
</comment>
<dbReference type="GO" id="GO:0020037">
    <property type="term" value="F:heme binding"/>
    <property type="evidence" value="ECO:0007669"/>
    <property type="project" value="InterPro"/>
</dbReference>
<dbReference type="Proteomes" id="UP000054558">
    <property type="component" value="Unassembled WGS sequence"/>
</dbReference>
<dbReference type="SUPFAM" id="SSF48113">
    <property type="entry name" value="Heme-dependent peroxidases"/>
    <property type="match status" value="1"/>
</dbReference>
<comment type="cofactor">
    <cofactor evidence="10">
        <name>Ca(2+)</name>
        <dbReference type="ChEBI" id="CHEBI:29108"/>
    </cofactor>
    <text evidence="10">Binds 2 calcium ions per subunit.</text>
</comment>
<keyword evidence="14" id="KW-1133">Transmembrane helix</keyword>
<evidence type="ECO:0000256" key="12">
    <source>
        <dbReference type="PIRSR" id="PIRSR600823-5"/>
    </source>
</evidence>
<keyword evidence="7 12" id="KW-1015">Disulfide bond</keyword>
<comment type="similarity">
    <text evidence="2">Belongs to the peroxidase family. Ascorbate peroxidase subfamily.</text>
</comment>
<reference evidence="16 17" key="1">
    <citation type="journal article" date="2014" name="Nat. Commun.">
        <title>Klebsormidium flaccidum genome reveals primary factors for plant terrestrial adaptation.</title>
        <authorList>
            <person name="Hori K."/>
            <person name="Maruyama F."/>
            <person name="Fujisawa T."/>
            <person name="Togashi T."/>
            <person name="Yamamoto N."/>
            <person name="Seo M."/>
            <person name="Sato S."/>
            <person name="Yamada T."/>
            <person name="Mori H."/>
            <person name="Tajima N."/>
            <person name="Moriyama T."/>
            <person name="Ikeuchi M."/>
            <person name="Watanabe M."/>
            <person name="Wada H."/>
            <person name="Kobayashi K."/>
            <person name="Saito M."/>
            <person name="Masuda T."/>
            <person name="Sasaki-Sekimoto Y."/>
            <person name="Mashiguchi K."/>
            <person name="Awai K."/>
            <person name="Shimojima M."/>
            <person name="Masuda S."/>
            <person name="Iwai M."/>
            <person name="Nobusawa T."/>
            <person name="Narise T."/>
            <person name="Kondo S."/>
            <person name="Saito H."/>
            <person name="Sato R."/>
            <person name="Murakawa M."/>
            <person name="Ihara Y."/>
            <person name="Oshima-Yamada Y."/>
            <person name="Ohtaka K."/>
            <person name="Satoh M."/>
            <person name="Sonobe K."/>
            <person name="Ishii M."/>
            <person name="Ohtani R."/>
            <person name="Kanamori-Sato M."/>
            <person name="Honoki R."/>
            <person name="Miyazaki D."/>
            <person name="Mochizuki H."/>
            <person name="Umetsu J."/>
            <person name="Higashi K."/>
            <person name="Shibata D."/>
            <person name="Kamiya Y."/>
            <person name="Sato N."/>
            <person name="Nakamura Y."/>
            <person name="Tabata S."/>
            <person name="Ida S."/>
            <person name="Kurokawa K."/>
            <person name="Ohta H."/>
        </authorList>
    </citation>
    <scope>NUCLEOTIDE SEQUENCE [LARGE SCALE GENOMIC DNA]</scope>
    <source>
        <strain evidence="16 17">NIES-2285</strain>
    </source>
</reference>
<keyword evidence="14" id="KW-0812">Transmembrane</keyword>
<evidence type="ECO:0000313" key="17">
    <source>
        <dbReference type="Proteomes" id="UP000054558"/>
    </source>
</evidence>
<feature type="region of interest" description="Disordered" evidence="13">
    <location>
        <begin position="642"/>
        <end position="674"/>
    </location>
</feature>
<feature type="active site" description="Proton acceptor" evidence="8">
    <location>
        <position position="147"/>
    </location>
</feature>
<dbReference type="Pfam" id="PF00141">
    <property type="entry name" value="peroxidase"/>
    <property type="match status" value="1"/>
</dbReference>
<dbReference type="Gene3D" id="1.10.520.10">
    <property type="match status" value="1"/>
</dbReference>
<feature type="binding site" evidence="10">
    <location>
        <position position="309"/>
    </location>
    <ligand>
        <name>Ca(2+)</name>
        <dbReference type="ChEBI" id="CHEBI:29108"/>
        <label>2</label>
    </ligand>
</feature>
<dbReference type="InterPro" id="IPR000823">
    <property type="entry name" value="Peroxidase_pln"/>
</dbReference>
<feature type="binding site" evidence="10">
    <location>
        <position position="162"/>
    </location>
    <ligand>
        <name>Ca(2+)</name>
        <dbReference type="ChEBI" id="CHEBI:29108"/>
        <label>1</label>
    </ligand>
</feature>
<keyword evidence="4" id="KW-0349">Heme</keyword>
<evidence type="ECO:0000256" key="9">
    <source>
        <dbReference type="PIRSR" id="PIRSR600823-2"/>
    </source>
</evidence>
<evidence type="ECO:0000256" key="4">
    <source>
        <dbReference type="ARBA" id="ARBA00022617"/>
    </source>
</evidence>
<feature type="binding site" evidence="10">
    <location>
        <position position="312"/>
    </location>
    <ligand>
        <name>Ca(2+)</name>
        <dbReference type="ChEBI" id="CHEBI:29108"/>
        <label>2</label>
    </ligand>
</feature>
<dbReference type="Gene3D" id="1.10.420.10">
    <property type="entry name" value="Peroxidase, domain 2"/>
    <property type="match status" value="1"/>
</dbReference>
<feature type="binding site" evidence="10">
    <location>
        <position position="153"/>
    </location>
    <ligand>
        <name>Ca(2+)</name>
        <dbReference type="ChEBI" id="CHEBI:29108"/>
        <label>1</label>
    </ligand>
</feature>
<feature type="binding site" evidence="9">
    <location>
        <position position="236"/>
    </location>
    <ligand>
        <name>substrate</name>
    </ligand>
</feature>
<dbReference type="PANTHER" id="PTHR31517">
    <property type="match status" value="1"/>
</dbReference>
<dbReference type="STRING" id="105231.A0A1Y1HR75"/>
<keyword evidence="14" id="KW-0472">Membrane</keyword>
<evidence type="ECO:0000256" key="7">
    <source>
        <dbReference type="ARBA" id="ARBA00023157"/>
    </source>
</evidence>
<feature type="region of interest" description="Disordered" evidence="13">
    <location>
        <begin position="710"/>
        <end position="741"/>
    </location>
</feature>
<comment type="cofactor">
    <cofactor evidence="10">
        <name>heme b</name>
        <dbReference type="ChEBI" id="CHEBI:60344"/>
    </cofactor>
    <text evidence="10">Binds 1 heme b (iron(II)-protoporphyrin IX) group per subunit.</text>
</comment>
<dbReference type="InterPro" id="IPR002016">
    <property type="entry name" value="Haem_peroxidase"/>
</dbReference>
<name>A0A1Y1HR75_KLENI</name>
<keyword evidence="10" id="KW-0106">Calcium</keyword>
<dbReference type="GO" id="GO:0140825">
    <property type="term" value="F:lactoperoxidase activity"/>
    <property type="evidence" value="ECO:0007669"/>
    <property type="project" value="UniProtKB-EC"/>
</dbReference>
<evidence type="ECO:0000256" key="3">
    <source>
        <dbReference type="ARBA" id="ARBA00022559"/>
    </source>
</evidence>
<dbReference type="GO" id="GO:0006979">
    <property type="term" value="P:response to oxidative stress"/>
    <property type="evidence" value="ECO:0007669"/>
    <property type="project" value="InterPro"/>
</dbReference>
<keyword evidence="5 10" id="KW-0479">Metal-binding</keyword>
<keyword evidence="3 16" id="KW-0575">Peroxidase</keyword>
<protein>
    <submittedName>
        <fullName evidence="16">Peroxidase</fullName>
    </submittedName>
</protein>
<dbReference type="OrthoDB" id="2113341at2759"/>
<evidence type="ECO:0000256" key="8">
    <source>
        <dbReference type="PIRSR" id="PIRSR600823-1"/>
    </source>
</evidence>
<keyword evidence="17" id="KW-1185">Reference proteome</keyword>
<dbReference type="FunFam" id="1.10.420.10:FF:000001">
    <property type="entry name" value="Peroxidase"/>
    <property type="match status" value="1"/>
</dbReference>
<feature type="site" description="Transition state stabilizer" evidence="11">
    <location>
        <position position="143"/>
    </location>
</feature>
<sequence length="741" mass="80579">MQAAGWRDKGVAFEVVASDSVSCEGRNWLSQPAGTKGKFRHDMGTEKETVARRRHRMKTNTWVCSALGLLLATLSLLCLLTTQVTGAELTHEQLFKFAPLPDGALPDEHVYTPGVRECIFQIIRKNLLTMSLKDERINAKFLRLIFHDCAAGGCNGSIMRTEEHNGTANEFLTGFDEVRMVKAAIDTSCNVSISLADTIIAGGVEGVKETGGPDITAYVRFGRRDTDDRDDPNKLPLPFVSTDELVRVFAPLGLNVEDLVALSGAHTIGKATCKNIVARLGTDPTADPAFLFSLLPRCTALATQQLDLDAKTPEVFDKYYFQGLKEKKAMLQTDQELYESEATHPYVLEYVANQTMFFRRFQASLLRLSMVGIMPDRLSPPIEHRDDINFTVPIEASFTLFRPSALVRNNIYTLQAELNQQLATPNTSAVVTSVLDDVSVPGQSVVRFWIVPLPLYHKRSGIPYDELITVLAGLNQTAVDPSKLQLDDTFFGPPQNFQVVSFPINTTFPVSSGGPDVSAYVTEPLDFANFTLQRRPASQRDLFASQISAALRVRPSESLSVSLQSPSEVQTVVTLSVRQTGSVDFVAARVAELQSAAAAALDRGLLFSPAIFGFAEGSQAARDAEQPPTVAPGPIASIASIASPSQASNATSAEGDDTSAEEEDTSALRDVASEKHSGVKEVNFTFGIMAVLVGLGGAAAFVLHWRATRAAAQKKQPEESGEGEQEPLRREMDDLSKTRST</sequence>
<keyword evidence="3 16" id="KW-0560">Oxidoreductase</keyword>
<dbReference type="PRINTS" id="PR00458">
    <property type="entry name" value="PEROXIDASE"/>
</dbReference>
<evidence type="ECO:0000256" key="2">
    <source>
        <dbReference type="ARBA" id="ARBA00006873"/>
    </source>
</evidence>